<dbReference type="InterPro" id="IPR036397">
    <property type="entry name" value="RNaseH_sf"/>
</dbReference>
<evidence type="ECO:0000313" key="3">
    <source>
        <dbReference type="Proteomes" id="UP000271162"/>
    </source>
</evidence>
<keyword evidence="3" id="KW-1185">Reference proteome</keyword>
<dbReference type="WBParaSite" id="NBR_0000379801-mRNA-1">
    <property type="protein sequence ID" value="NBR_0000379801-mRNA-1"/>
    <property type="gene ID" value="NBR_0000379801"/>
</dbReference>
<dbReference type="EMBL" id="UYSL01006167">
    <property type="protein sequence ID" value="VDL67389.1"/>
    <property type="molecule type" value="Genomic_DNA"/>
</dbReference>
<dbReference type="GO" id="GO:0005524">
    <property type="term" value="F:ATP binding"/>
    <property type="evidence" value="ECO:0007669"/>
    <property type="project" value="UniProtKB-UniRule"/>
</dbReference>
<dbReference type="Gene3D" id="3.30.420.10">
    <property type="entry name" value="Ribonuclease H-like superfamily/Ribonuclease H"/>
    <property type="match status" value="1"/>
</dbReference>
<evidence type="ECO:0000256" key="1">
    <source>
        <dbReference type="PROSITE-ProRule" id="PRU10141"/>
    </source>
</evidence>
<protein>
    <submittedName>
        <fullName evidence="4">Protein kinase domain-containing protein</fullName>
    </submittedName>
</protein>
<dbReference type="InterPro" id="IPR017441">
    <property type="entry name" value="Protein_kinase_ATP_BS"/>
</dbReference>
<evidence type="ECO:0000313" key="2">
    <source>
        <dbReference type="EMBL" id="VDL67389.1"/>
    </source>
</evidence>
<keyword evidence="1" id="KW-0067">ATP-binding</keyword>
<dbReference type="Gene3D" id="3.30.200.20">
    <property type="entry name" value="Phosphorylase Kinase, domain 1"/>
    <property type="match status" value="1"/>
</dbReference>
<dbReference type="PROSITE" id="PS00107">
    <property type="entry name" value="PROTEIN_KINASE_ATP"/>
    <property type="match status" value="1"/>
</dbReference>
<organism evidence="4">
    <name type="scientific">Nippostrongylus brasiliensis</name>
    <name type="common">Rat hookworm</name>
    <dbReference type="NCBI Taxonomy" id="27835"/>
    <lineage>
        <taxon>Eukaryota</taxon>
        <taxon>Metazoa</taxon>
        <taxon>Ecdysozoa</taxon>
        <taxon>Nematoda</taxon>
        <taxon>Chromadorea</taxon>
        <taxon>Rhabditida</taxon>
        <taxon>Rhabditina</taxon>
        <taxon>Rhabditomorpha</taxon>
        <taxon>Strongyloidea</taxon>
        <taxon>Heligmosomidae</taxon>
        <taxon>Nippostrongylus</taxon>
    </lineage>
</organism>
<accession>A0A0N4XMP6</accession>
<evidence type="ECO:0000313" key="4">
    <source>
        <dbReference type="WBParaSite" id="NBR_0000379801-mRNA-1"/>
    </source>
</evidence>
<reference evidence="4" key="1">
    <citation type="submission" date="2017-02" db="UniProtKB">
        <authorList>
            <consortium name="WormBaseParasite"/>
        </authorList>
    </citation>
    <scope>IDENTIFICATION</scope>
</reference>
<dbReference type="InterPro" id="IPR011009">
    <property type="entry name" value="Kinase-like_dom_sf"/>
</dbReference>
<proteinExistence type="predicted"/>
<reference evidence="2 3" key="2">
    <citation type="submission" date="2018-11" db="EMBL/GenBank/DDBJ databases">
        <authorList>
            <consortium name="Pathogen Informatics"/>
        </authorList>
    </citation>
    <scope>NUCLEOTIDE SEQUENCE [LARGE SCALE GENOMIC DNA]</scope>
</reference>
<gene>
    <name evidence="2" type="ORF">NBR_LOCUS3800</name>
</gene>
<sequence>MDYAIQSIMKSKACATYHKDIASLRQALEKAWEEIDEEVLRAAVEAFPKRLKAVERWTIEKKLGEGGFGAVYRCRDGTGQYALKVEGVAEQIQVRLNPILLC</sequence>
<dbReference type="Proteomes" id="UP000271162">
    <property type="component" value="Unassembled WGS sequence"/>
</dbReference>
<keyword evidence="1" id="KW-0547">Nucleotide-binding</keyword>
<dbReference type="AlphaFoldDB" id="A0A0N4XMP6"/>
<dbReference type="SUPFAM" id="SSF56112">
    <property type="entry name" value="Protein kinase-like (PK-like)"/>
    <property type="match status" value="1"/>
</dbReference>
<name>A0A0N4XMP6_NIPBR</name>
<dbReference type="GO" id="GO:0003676">
    <property type="term" value="F:nucleic acid binding"/>
    <property type="evidence" value="ECO:0007669"/>
    <property type="project" value="InterPro"/>
</dbReference>
<dbReference type="STRING" id="27835.A0A0N4XMP6"/>
<feature type="binding site" evidence="1">
    <location>
        <position position="84"/>
    </location>
    <ligand>
        <name>ATP</name>
        <dbReference type="ChEBI" id="CHEBI:30616"/>
    </ligand>
</feature>